<reference evidence="2 3" key="1">
    <citation type="journal article" date="2024" name="Proc. Natl. Acad. Sci. U.S.A.">
        <title>The genetic regulatory architecture and epigenomic basis for age-related changes in rattlesnake venom.</title>
        <authorList>
            <person name="Hogan M.P."/>
            <person name="Holding M.L."/>
            <person name="Nystrom G.S."/>
            <person name="Colston T.J."/>
            <person name="Bartlett D.A."/>
            <person name="Mason A.J."/>
            <person name="Ellsworth S.A."/>
            <person name="Rautsaw R.M."/>
            <person name="Lawrence K.C."/>
            <person name="Strickland J.L."/>
            <person name="He B."/>
            <person name="Fraser P."/>
            <person name="Margres M.J."/>
            <person name="Gilbert D.M."/>
            <person name="Gibbs H.L."/>
            <person name="Parkinson C.L."/>
            <person name="Rokyta D.R."/>
        </authorList>
    </citation>
    <scope>NUCLEOTIDE SEQUENCE [LARGE SCALE GENOMIC DNA]</scope>
    <source>
        <strain evidence="2">DRR0105</strain>
    </source>
</reference>
<protein>
    <submittedName>
        <fullName evidence="2">BAH and coiled-coil domain-containing protein 1</fullName>
    </submittedName>
</protein>
<organism evidence="2 3">
    <name type="scientific">Crotalus adamanteus</name>
    <name type="common">Eastern diamondback rattlesnake</name>
    <dbReference type="NCBI Taxonomy" id="8729"/>
    <lineage>
        <taxon>Eukaryota</taxon>
        <taxon>Metazoa</taxon>
        <taxon>Chordata</taxon>
        <taxon>Craniata</taxon>
        <taxon>Vertebrata</taxon>
        <taxon>Euteleostomi</taxon>
        <taxon>Lepidosauria</taxon>
        <taxon>Squamata</taxon>
        <taxon>Bifurcata</taxon>
        <taxon>Unidentata</taxon>
        <taxon>Episquamata</taxon>
        <taxon>Toxicofera</taxon>
        <taxon>Serpentes</taxon>
        <taxon>Colubroidea</taxon>
        <taxon>Viperidae</taxon>
        <taxon>Crotalinae</taxon>
        <taxon>Crotalus</taxon>
    </lineage>
</organism>
<keyword evidence="3" id="KW-1185">Reference proteome</keyword>
<feature type="region of interest" description="Disordered" evidence="1">
    <location>
        <begin position="1"/>
        <end position="41"/>
    </location>
</feature>
<proteinExistence type="predicted"/>
<sequence length="139" mass="15059">MTMNERRVPGVQLNGDQGGLGNASTLGSLQQVSMGKSDSRKIKSVKTSLSILCRELRAEGKPKKKKWKISETTYSGIKSSQEKVCCKKSKVLQLALRRKNGALTLSPRNAKAILSKGKKLSKVKNKVVSKQCKAGQSVG</sequence>
<evidence type="ECO:0000313" key="2">
    <source>
        <dbReference type="EMBL" id="KAK9398870.1"/>
    </source>
</evidence>
<evidence type="ECO:0000313" key="3">
    <source>
        <dbReference type="Proteomes" id="UP001474421"/>
    </source>
</evidence>
<comment type="caution">
    <text evidence="2">The sequence shown here is derived from an EMBL/GenBank/DDBJ whole genome shotgun (WGS) entry which is preliminary data.</text>
</comment>
<name>A0AAW1B9R5_CROAD</name>
<dbReference type="EMBL" id="JAOTOJ010000007">
    <property type="protein sequence ID" value="KAK9398870.1"/>
    <property type="molecule type" value="Genomic_DNA"/>
</dbReference>
<dbReference type="Proteomes" id="UP001474421">
    <property type="component" value="Unassembled WGS sequence"/>
</dbReference>
<accession>A0AAW1B9R5</accession>
<feature type="compositionally biased region" description="Polar residues" evidence="1">
    <location>
        <begin position="22"/>
        <end position="36"/>
    </location>
</feature>
<gene>
    <name evidence="2" type="ORF">NXF25_013839</name>
</gene>
<dbReference type="AlphaFoldDB" id="A0AAW1B9R5"/>
<evidence type="ECO:0000256" key="1">
    <source>
        <dbReference type="SAM" id="MobiDB-lite"/>
    </source>
</evidence>